<dbReference type="Gene3D" id="2.60.40.2070">
    <property type="match status" value="1"/>
</dbReference>
<sequence>MLAAIGWLAALPAAAEDRSLYLDVTVNGQRQELIGSFVERDGTLYATPEELEAVGVRRPEGAAPTADGLLRLTDVPGLRYDYDEPGQALRLDLPEEARRPVAIGARTPRVVQADSDYGLLLNYDLIGTRSAGETSGSGVVEGRVFGPLGVLDTSFLGNIGAAAGQDERLVRLDTTWTWSDPDALRRVRLGDFISGGLAWTRPVRMIGGQVDRDFTMRPDLVTFPVPAFGGDAAVPSTVDVYVNNVKQFSTEVKPGPFEITSLPVLTGAGDARVVVRDALGRETVQTLPFYASRSLLREGFVDYSLEAGSIRRRYGEASNDYSGFAGIGSLRYGLDDTLTLEGHVEGSRDLVLGGAGAVYGVGTLGTVNAAVAASRGGGESGLQYAVGFEHLDPRWSASLQRTGTIGVYKDLAAVEDRSRLRGSTRVSASLNLDRWGSIGLAYVDLDRTRFGRTQIASGNYTVTLFDDIQLVASSFLDLDDTSNAGVLLSLTVPLGRETSVGLDANAQNGRRWLTQRASYVQDTGVTDRGLVVNAQVSEGDLRRYYGQVDYRTALADFTVSADQIDDRASFRGEVRGSLAYAGGGVFVGQRIDDSFAVVDTGVPDVGVTLENRPVGRTDGAGQLLVHGLRAYEANQMAIDVADLPGDAAFDDTRRSVVPADRSGIVVRFPVHVGDAATVVIHRPDGSAVPPGSTLVLDTAGPEPLPVGYDGLAYATGLQPENAGTVTLPDGSRCRIAFAFAPTPGDIPRIGPVTCGGPP</sequence>
<dbReference type="InterPro" id="IPR025949">
    <property type="entry name" value="PapC-like_C"/>
</dbReference>
<protein>
    <recommendedName>
        <fullName evidence="1">PapC-like C-terminal domain-containing protein</fullName>
    </recommendedName>
</protein>
<dbReference type="GO" id="GO:0015473">
    <property type="term" value="F:fimbrial usher porin activity"/>
    <property type="evidence" value="ECO:0007669"/>
    <property type="project" value="InterPro"/>
</dbReference>
<dbReference type="InterPro" id="IPR042186">
    <property type="entry name" value="FimD_plug_dom"/>
</dbReference>
<dbReference type="Pfam" id="PF13953">
    <property type="entry name" value="PapC_C"/>
    <property type="match status" value="1"/>
</dbReference>
<accession>A0A211ZQ66</accession>
<dbReference type="Pfam" id="PF00577">
    <property type="entry name" value="Usher"/>
    <property type="match status" value="1"/>
</dbReference>
<dbReference type="GO" id="GO:0009297">
    <property type="term" value="P:pilus assembly"/>
    <property type="evidence" value="ECO:0007669"/>
    <property type="project" value="InterPro"/>
</dbReference>
<keyword evidence="3" id="KW-1185">Reference proteome</keyword>
<dbReference type="PANTHER" id="PTHR30451">
    <property type="entry name" value="OUTER MEMBRANE USHER PROTEIN"/>
    <property type="match status" value="1"/>
</dbReference>
<evidence type="ECO:0000259" key="1">
    <source>
        <dbReference type="Pfam" id="PF13953"/>
    </source>
</evidence>
<dbReference type="Gene3D" id="2.60.40.3110">
    <property type="match status" value="1"/>
</dbReference>
<organism evidence="2 3">
    <name type="scientific">Inquilinus limosus</name>
    <dbReference type="NCBI Taxonomy" id="171674"/>
    <lineage>
        <taxon>Bacteria</taxon>
        <taxon>Pseudomonadati</taxon>
        <taxon>Pseudomonadota</taxon>
        <taxon>Alphaproteobacteria</taxon>
        <taxon>Rhodospirillales</taxon>
        <taxon>Rhodospirillaceae</taxon>
        <taxon>Inquilinus</taxon>
    </lineage>
</organism>
<dbReference type="Proteomes" id="UP000196655">
    <property type="component" value="Unassembled WGS sequence"/>
</dbReference>
<proteinExistence type="predicted"/>
<dbReference type="InterPro" id="IPR043142">
    <property type="entry name" value="PapC-like_C_sf"/>
</dbReference>
<reference evidence="3" key="1">
    <citation type="submission" date="2017-05" db="EMBL/GenBank/DDBJ databases">
        <authorList>
            <person name="Macchi M."/>
            <person name="Festa S."/>
            <person name="Coppotelli B.M."/>
            <person name="Morelli I.S."/>
        </authorList>
    </citation>
    <scope>NUCLEOTIDE SEQUENCE [LARGE SCALE GENOMIC DNA]</scope>
    <source>
        <strain evidence="3">I</strain>
    </source>
</reference>
<dbReference type="Gene3D" id="2.60.40.2610">
    <property type="entry name" value="Outer membrane usher protein FimD, plug domain"/>
    <property type="match status" value="1"/>
</dbReference>
<evidence type="ECO:0000313" key="3">
    <source>
        <dbReference type="Proteomes" id="UP000196655"/>
    </source>
</evidence>
<dbReference type="PANTHER" id="PTHR30451:SF5">
    <property type="entry name" value="SLR0019 PROTEIN"/>
    <property type="match status" value="1"/>
</dbReference>
<dbReference type="AlphaFoldDB" id="A0A211ZQ66"/>
<dbReference type="EMBL" id="NHON01000014">
    <property type="protein sequence ID" value="OWJ67326.1"/>
    <property type="molecule type" value="Genomic_DNA"/>
</dbReference>
<evidence type="ECO:0000313" key="2">
    <source>
        <dbReference type="EMBL" id="OWJ67326.1"/>
    </source>
</evidence>
<name>A0A211ZQ66_9PROT</name>
<dbReference type="GO" id="GO:0009279">
    <property type="term" value="C:cell outer membrane"/>
    <property type="evidence" value="ECO:0007669"/>
    <property type="project" value="TreeGrafter"/>
</dbReference>
<comment type="caution">
    <text evidence="2">The sequence shown here is derived from an EMBL/GenBank/DDBJ whole genome shotgun (WGS) entry which is preliminary data.</text>
</comment>
<gene>
    <name evidence="2" type="ORF">BWR60_10050</name>
</gene>
<feature type="domain" description="PapC-like C-terminal" evidence="1">
    <location>
        <begin position="679"/>
        <end position="739"/>
    </location>
</feature>
<dbReference type="InterPro" id="IPR000015">
    <property type="entry name" value="Fimb_usher"/>
</dbReference>